<dbReference type="Proteomes" id="UP001499988">
    <property type="component" value="Unassembled WGS sequence"/>
</dbReference>
<name>A0ABP9EF27_9GAMM</name>
<gene>
    <name evidence="1" type="ORF">GCM10023333_07860</name>
</gene>
<protein>
    <submittedName>
        <fullName evidence="1">Uncharacterized protein</fullName>
    </submittedName>
</protein>
<accession>A0ABP9EF27</accession>
<comment type="caution">
    <text evidence="1">The sequence shown here is derived from an EMBL/GenBank/DDBJ whole genome shotgun (WGS) entry which is preliminary data.</text>
</comment>
<dbReference type="EMBL" id="BAABJZ010000009">
    <property type="protein sequence ID" value="GAA4877025.1"/>
    <property type="molecule type" value="Genomic_DNA"/>
</dbReference>
<evidence type="ECO:0000313" key="1">
    <source>
        <dbReference type="EMBL" id="GAA4877025.1"/>
    </source>
</evidence>
<reference evidence="2" key="1">
    <citation type="journal article" date="2019" name="Int. J. Syst. Evol. Microbiol.">
        <title>The Global Catalogue of Microorganisms (GCM) 10K type strain sequencing project: providing services to taxonomists for standard genome sequencing and annotation.</title>
        <authorList>
            <consortium name="The Broad Institute Genomics Platform"/>
            <consortium name="The Broad Institute Genome Sequencing Center for Infectious Disease"/>
            <person name="Wu L."/>
            <person name="Ma J."/>
        </authorList>
    </citation>
    <scope>NUCLEOTIDE SEQUENCE [LARGE SCALE GENOMIC DNA]</scope>
    <source>
        <strain evidence="2">JCM 18401</strain>
    </source>
</reference>
<proteinExistence type="predicted"/>
<keyword evidence="2" id="KW-1185">Reference proteome</keyword>
<evidence type="ECO:0000313" key="2">
    <source>
        <dbReference type="Proteomes" id="UP001499988"/>
    </source>
</evidence>
<sequence length="70" mass="8050">MAHQNASVEVFHDGNVVDTEGWQARWVFWDQYTNDLFHSSTIKLHAHSQEEALTEAAQQLGVQSQFVHLK</sequence>
<dbReference type="RefSeq" id="WP_345333635.1">
    <property type="nucleotide sequence ID" value="NZ_BAABJZ010000009.1"/>
</dbReference>
<organism evidence="1 2">
    <name type="scientific">Ferrimonas pelagia</name>
    <dbReference type="NCBI Taxonomy" id="1177826"/>
    <lineage>
        <taxon>Bacteria</taxon>
        <taxon>Pseudomonadati</taxon>
        <taxon>Pseudomonadota</taxon>
        <taxon>Gammaproteobacteria</taxon>
        <taxon>Alteromonadales</taxon>
        <taxon>Ferrimonadaceae</taxon>
        <taxon>Ferrimonas</taxon>
    </lineage>
</organism>